<protein>
    <submittedName>
        <fullName evidence="2">Uncharacterized protein</fullName>
    </submittedName>
</protein>
<feature type="region of interest" description="Disordered" evidence="1">
    <location>
        <begin position="1"/>
        <end position="29"/>
    </location>
</feature>
<name>A0A8S1KS86_PARPR</name>
<dbReference type="Proteomes" id="UP000688137">
    <property type="component" value="Unassembled WGS sequence"/>
</dbReference>
<evidence type="ECO:0000313" key="3">
    <source>
        <dbReference type="Proteomes" id="UP000688137"/>
    </source>
</evidence>
<dbReference type="EMBL" id="CAJJDM010000026">
    <property type="protein sequence ID" value="CAD8058279.1"/>
    <property type="molecule type" value="Genomic_DNA"/>
</dbReference>
<sequence>MRQLSSPLTTLQDNLQSRSMPRIHSKQEQRFQLPTLKSKINNLIDSEDQKAPKGQFFQGLVKGKTIMESKNKIEFPKTQQNFYRLIYKAQYSFRPTKLNPRQVSMDQPAIQKKLGGPTFAFRTIQSSEEQLRKPNLEVIARQQINYLNDSQSINESLNTEINQILYGKGQKKQIIKQRLNQTKNNNNDTSNIIKEESENSFI</sequence>
<feature type="compositionally biased region" description="Low complexity" evidence="1">
    <location>
        <begin position="182"/>
        <end position="192"/>
    </location>
</feature>
<accession>A0A8S1KS86</accession>
<evidence type="ECO:0000256" key="1">
    <source>
        <dbReference type="SAM" id="MobiDB-lite"/>
    </source>
</evidence>
<dbReference type="OMA" id="GKTIMEQ"/>
<proteinExistence type="predicted"/>
<reference evidence="2" key="1">
    <citation type="submission" date="2021-01" db="EMBL/GenBank/DDBJ databases">
        <authorList>
            <consortium name="Genoscope - CEA"/>
            <person name="William W."/>
        </authorList>
    </citation>
    <scope>NUCLEOTIDE SEQUENCE</scope>
</reference>
<evidence type="ECO:0000313" key="2">
    <source>
        <dbReference type="EMBL" id="CAD8058279.1"/>
    </source>
</evidence>
<dbReference type="AlphaFoldDB" id="A0A8S1KS86"/>
<organism evidence="2 3">
    <name type="scientific">Paramecium primaurelia</name>
    <dbReference type="NCBI Taxonomy" id="5886"/>
    <lineage>
        <taxon>Eukaryota</taxon>
        <taxon>Sar</taxon>
        <taxon>Alveolata</taxon>
        <taxon>Ciliophora</taxon>
        <taxon>Intramacronucleata</taxon>
        <taxon>Oligohymenophorea</taxon>
        <taxon>Peniculida</taxon>
        <taxon>Parameciidae</taxon>
        <taxon>Paramecium</taxon>
    </lineage>
</organism>
<feature type="region of interest" description="Disordered" evidence="1">
    <location>
        <begin position="182"/>
        <end position="202"/>
    </location>
</feature>
<comment type="caution">
    <text evidence="2">The sequence shown here is derived from an EMBL/GenBank/DDBJ whole genome shotgun (WGS) entry which is preliminary data.</text>
</comment>
<feature type="compositionally biased region" description="Polar residues" evidence="1">
    <location>
        <begin position="1"/>
        <end position="19"/>
    </location>
</feature>
<feature type="compositionally biased region" description="Basic and acidic residues" evidence="1">
    <location>
        <begin position="193"/>
        <end position="202"/>
    </location>
</feature>
<gene>
    <name evidence="2" type="ORF">PPRIM_AZ9-3.1.T0270136</name>
</gene>
<keyword evidence="3" id="KW-1185">Reference proteome</keyword>